<dbReference type="InterPro" id="IPR014710">
    <property type="entry name" value="RmlC-like_jellyroll"/>
</dbReference>
<gene>
    <name evidence="6" type="ORF">DF3PA_10224</name>
</gene>
<dbReference type="InterPro" id="IPR012318">
    <property type="entry name" value="HTH_CRP"/>
</dbReference>
<evidence type="ECO:0000256" key="2">
    <source>
        <dbReference type="ARBA" id="ARBA00023125"/>
    </source>
</evidence>
<keyword evidence="1" id="KW-0805">Transcription regulation</keyword>
<keyword evidence="3" id="KW-0804">Transcription</keyword>
<dbReference type="GO" id="GO:0003700">
    <property type="term" value="F:DNA-binding transcription factor activity"/>
    <property type="evidence" value="ECO:0007669"/>
    <property type="project" value="TreeGrafter"/>
</dbReference>
<feature type="domain" description="Cyclic nucleotide-binding" evidence="4">
    <location>
        <begin position="38"/>
        <end position="122"/>
    </location>
</feature>
<dbReference type="InterPro" id="IPR018490">
    <property type="entry name" value="cNMP-bd_dom_sf"/>
</dbReference>
<comment type="caution">
    <text evidence="6">The sequence shown here is derived from an EMBL/GenBank/DDBJ whole genome shotgun (WGS) entry which is preliminary data.</text>
</comment>
<dbReference type="Gene3D" id="1.10.10.10">
    <property type="entry name" value="Winged helix-like DNA-binding domain superfamily/Winged helix DNA-binding domain"/>
    <property type="match status" value="1"/>
</dbReference>
<dbReference type="GO" id="GO:0005829">
    <property type="term" value="C:cytosol"/>
    <property type="evidence" value="ECO:0007669"/>
    <property type="project" value="TreeGrafter"/>
</dbReference>
<dbReference type="GO" id="GO:0003677">
    <property type="term" value="F:DNA binding"/>
    <property type="evidence" value="ECO:0007669"/>
    <property type="project" value="UniProtKB-KW"/>
</dbReference>
<dbReference type="InterPro" id="IPR036390">
    <property type="entry name" value="WH_DNA-bd_sf"/>
</dbReference>
<dbReference type="Pfam" id="PF00027">
    <property type="entry name" value="cNMP_binding"/>
    <property type="match status" value="1"/>
</dbReference>
<dbReference type="AlphaFoldDB" id="A0A564WC45"/>
<evidence type="ECO:0000259" key="4">
    <source>
        <dbReference type="PROSITE" id="PS50042"/>
    </source>
</evidence>
<dbReference type="Gene3D" id="2.60.120.10">
    <property type="entry name" value="Jelly Rolls"/>
    <property type="match status" value="1"/>
</dbReference>
<evidence type="ECO:0000313" key="7">
    <source>
        <dbReference type="Proteomes" id="UP000326641"/>
    </source>
</evidence>
<protein>
    <submittedName>
        <fullName evidence="6">Transcriptional regulator, Crp/Fnr family</fullName>
    </submittedName>
</protein>
<organism evidence="6 7">
    <name type="scientific">Candidatus Defluviicoccus seviourii</name>
    <dbReference type="NCBI Taxonomy" id="2565273"/>
    <lineage>
        <taxon>Bacteria</taxon>
        <taxon>Pseudomonadati</taxon>
        <taxon>Pseudomonadota</taxon>
        <taxon>Alphaproteobacteria</taxon>
        <taxon>Rhodospirillales</taxon>
        <taxon>Rhodospirillaceae</taxon>
        <taxon>Defluviicoccus</taxon>
    </lineage>
</organism>
<dbReference type="PANTHER" id="PTHR24567">
    <property type="entry name" value="CRP FAMILY TRANSCRIPTIONAL REGULATORY PROTEIN"/>
    <property type="match status" value="1"/>
</dbReference>
<dbReference type="InterPro" id="IPR036388">
    <property type="entry name" value="WH-like_DNA-bd_sf"/>
</dbReference>
<accession>A0A564WC45</accession>
<dbReference type="SUPFAM" id="SSF46785">
    <property type="entry name" value="Winged helix' DNA-binding domain"/>
    <property type="match status" value="1"/>
</dbReference>
<dbReference type="EMBL" id="UXAT02000001">
    <property type="protein sequence ID" value="VUX45099.1"/>
    <property type="molecule type" value="Genomic_DNA"/>
</dbReference>
<reference evidence="6" key="1">
    <citation type="submission" date="2018-11" db="EMBL/GenBank/DDBJ databases">
        <authorList>
            <person name="Onetto C."/>
        </authorList>
    </citation>
    <scope>NUCLEOTIDE SEQUENCE [LARGE SCALE GENOMIC DNA]</scope>
</reference>
<name>A0A564WC45_9PROT</name>
<dbReference type="PROSITE" id="PS50042">
    <property type="entry name" value="CNMP_BINDING_3"/>
    <property type="match status" value="1"/>
</dbReference>
<dbReference type="SUPFAM" id="SSF51206">
    <property type="entry name" value="cAMP-binding domain-like"/>
    <property type="match status" value="1"/>
</dbReference>
<evidence type="ECO:0000313" key="6">
    <source>
        <dbReference type="EMBL" id="VUX45099.1"/>
    </source>
</evidence>
<evidence type="ECO:0000256" key="3">
    <source>
        <dbReference type="ARBA" id="ARBA00023163"/>
    </source>
</evidence>
<dbReference type="InterPro" id="IPR050397">
    <property type="entry name" value="Env_Response_Regulators"/>
</dbReference>
<keyword evidence="2" id="KW-0238">DNA-binding</keyword>
<evidence type="ECO:0000256" key="1">
    <source>
        <dbReference type="ARBA" id="ARBA00023015"/>
    </source>
</evidence>
<keyword evidence="7" id="KW-1185">Reference proteome</keyword>
<dbReference type="Proteomes" id="UP000326641">
    <property type="component" value="Unassembled WGS sequence"/>
</dbReference>
<dbReference type="CDD" id="cd00038">
    <property type="entry name" value="CAP_ED"/>
    <property type="match status" value="1"/>
</dbReference>
<dbReference type="SMART" id="SM00100">
    <property type="entry name" value="cNMP"/>
    <property type="match status" value="1"/>
</dbReference>
<dbReference type="Pfam" id="PF13545">
    <property type="entry name" value="HTH_Crp_2"/>
    <property type="match status" value="1"/>
</dbReference>
<sequence>MKMSGSINGKERIAMPATAPAWQGAVECDGCAFRRFGLFADLHAEDLAQQPFPIDRLSLAAGDPLYQEGGRARSVFSIVGGVVKLEKISPSGGRRIVRLHRSGDAIGLEALLGLDYEHTATALRPMSVCRIPSVAIDELGHRSSRLVKQLMARWHQAVHQADLCLTLLSTGSARARVARLLLYLGGEGRGSVCDGLTREDMASLLSITVETASRVVAEFRRRGVITAMGSNRFLLATGALREIAEN</sequence>
<proteinExistence type="predicted"/>
<dbReference type="SMART" id="SM00419">
    <property type="entry name" value="HTH_CRP"/>
    <property type="match status" value="1"/>
</dbReference>
<evidence type="ECO:0000259" key="5">
    <source>
        <dbReference type="PROSITE" id="PS51063"/>
    </source>
</evidence>
<dbReference type="PANTHER" id="PTHR24567:SF28">
    <property type="entry name" value="LISTERIOLYSIN REGULATORY PROTEIN"/>
    <property type="match status" value="1"/>
</dbReference>
<feature type="domain" description="HTH crp-type" evidence="5">
    <location>
        <begin position="171"/>
        <end position="238"/>
    </location>
</feature>
<dbReference type="InterPro" id="IPR000595">
    <property type="entry name" value="cNMP-bd_dom"/>
</dbReference>
<dbReference type="PROSITE" id="PS51063">
    <property type="entry name" value="HTH_CRP_2"/>
    <property type="match status" value="1"/>
</dbReference>